<dbReference type="AlphaFoldDB" id="A0AA86UTH3"/>
<sequence length="101" mass="11553">MFYMTVSAKIHTTLALIEGARFAFAAFSVSIYNIRLNVGYFNKVVNFQQLLNRKTMRNFATFYCIIFYLIKVQLIYACLKLQTMLSLALQAQSSTTKALMG</sequence>
<keyword evidence="1" id="KW-1133">Transmembrane helix</keyword>
<name>A0AA86UTH3_9EUKA</name>
<comment type="caution">
    <text evidence="2">The sequence shown here is derived from an EMBL/GenBank/DDBJ whole genome shotgun (WGS) entry which is preliminary data.</text>
</comment>
<dbReference type="EMBL" id="CAXDID020000035">
    <property type="protein sequence ID" value="CAL5996833.1"/>
    <property type="molecule type" value="Genomic_DNA"/>
</dbReference>
<keyword evidence="4" id="KW-1185">Reference proteome</keyword>
<evidence type="ECO:0000313" key="3">
    <source>
        <dbReference type="EMBL" id="CAL5996833.1"/>
    </source>
</evidence>
<gene>
    <name evidence="3" type="ORF">HINF_LOCUS14957</name>
    <name evidence="2" type="ORF">HINF_LOCUS51872</name>
</gene>
<accession>A0AA86UTH3</accession>
<proteinExistence type="predicted"/>
<dbReference type="Proteomes" id="UP001642409">
    <property type="component" value="Unassembled WGS sequence"/>
</dbReference>
<evidence type="ECO:0000256" key="1">
    <source>
        <dbReference type="SAM" id="Phobius"/>
    </source>
</evidence>
<keyword evidence="1" id="KW-0472">Membrane</keyword>
<evidence type="ECO:0000313" key="4">
    <source>
        <dbReference type="Proteomes" id="UP001642409"/>
    </source>
</evidence>
<feature type="transmembrane region" description="Helical" evidence="1">
    <location>
        <begin position="12"/>
        <end position="34"/>
    </location>
</feature>
<keyword evidence="1" id="KW-0812">Transmembrane</keyword>
<reference evidence="2" key="1">
    <citation type="submission" date="2023-06" db="EMBL/GenBank/DDBJ databases">
        <authorList>
            <person name="Kurt Z."/>
        </authorList>
    </citation>
    <scope>NUCLEOTIDE SEQUENCE</scope>
</reference>
<reference evidence="3 4" key="2">
    <citation type="submission" date="2024-07" db="EMBL/GenBank/DDBJ databases">
        <authorList>
            <person name="Akdeniz Z."/>
        </authorList>
    </citation>
    <scope>NUCLEOTIDE SEQUENCE [LARGE SCALE GENOMIC DNA]</scope>
</reference>
<protein>
    <submittedName>
        <fullName evidence="3">Hypothetical_protein</fullName>
    </submittedName>
</protein>
<evidence type="ECO:0000313" key="2">
    <source>
        <dbReference type="EMBL" id="CAI9964227.1"/>
    </source>
</evidence>
<organism evidence="2">
    <name type="scientific">Hexamita inflata</name>
    <dbReference type="NCBI Taxonomy" id="28002"/>
    <lineage>
        <taxon>Eukaryota</taxon>
        <taxon>Metamonada</taxon>
        <taxon>Diplomonadida</taxon>
        <taxon>Hexamitidae</taxon>
        <taxon>Hexamitinae</taxon>
        <taxon>Hexamita</taxon>
    </lineage>
</organism>
<dbReference type="EMBL" id="CATOUU010000972">
    <property type="protein sequence ID" value="CAI9964227.1"/>
    <property type="molecule type" value="Genomic_DNA"/>
</dbReference>
<feature type="transmembrane region" description="Helical" evidence="1">
    <location>
        <begin position="60"/>
        <end position="79"/>
    </location>
</feature>